<sequence length="53" mass="6041">MIEIEIDITTSELQQWCVNIESNHLKCSVDDDILIDAKLFGNIDPKESSYVIT</sequence>
<dbReference type="Pfam" id="PF04969">
    <property type="entry name" value="CS"/>
    <property type="match status" value="1"/>
</dbReference>
<dbReference type="EMBL" id="CAJOBH010077149">
    <property type="protein sequence ID" value="CAF4499883.1"/>
    <property type="molecule type" value="Genomic_DNA"/>
</dbReference>
<organism evidence="2 4">
    <name type="scientific">Rotaria magnacalcarata</name>
    <dbReference type="NCBI Taxonomy" id="392030"/>
    <lineage>
        <taxon>Eukaryota</taxon>
        <taxon>Metazoa</taxon>
        <taxon>Spiralia</taxon>
        <taxon>Gnathifera</taxon>
        <taxon>Rotifera</taxon>
        <taxon>Eurotatoria</taxon>
        <taxon>Bdelloidea</taxon>
        <taxon>Philodinida</taxon>
        <taxon>Philodinidae</taxon>
        <taxon>Rotaria</taxon>
    </lineage>
</organism>
<protein>
    <recommendedName>
        <fullName evidence="1">CS domain-containing protein</fullName>
    </recommendedName>
</protein>
<reference evidence="2" key="1">
    <citation type="submission" date="2021-02" db="EMBL/GenBank/DDBJ databases">
        <authorList>
            <person name="Nowell W R."/>
        </authorList>
    </citation>
    <scope>NUCLEOTIDE SEQUENCE</scope>
</reference>
<accession>A0A8S2XGW7</accession>
<dbReference type="Proteomes" id="UP000681967">
    <property type="component" value="Unassembled WGS sequence"/>
</dbReference>
<dbReference type="Proteomes" id="UP000681720">
    <property type="component" value="Unassembled WGS sequence"/>
</dbReference>
<evidence type="ECO:0000313" key="4">
    <source>
        <dbReference type="Proteomes" id="UP000681967"/>
    </source>
</evidence>
<evidence type="ECO:0000259" key="1">
    <source>
        <dbReference type="Pfam" id="PF04969"/>
    </source>
</evidence>
<evidence type="ECO:0000313" key="2">
    <source>
        <dbReference type="EMBL" id="CAF4499883.1"/>
    </source>
</evidence>
<dbReference type="Gene3D" id="2.60.40.790">
    <property type="match status" value="1"/>
</dbReference>
<comment type="caution">
    <text evidence="2">The sequence shown here is derived from an EMBL/GenBank/DDBJ whole genome shotgun (WGS) entry which is preliminary data.</text>
</comment>
<name>A0A8S2XGW7_9BILA</name>
<proteinExistence type="predicted"/>
<dbReference type="EMBL" id="CAJOBJ010110380">
    <property type="protein sequence ID" value="CAF4628764.1"/>
    <property type="molecule type" value="Genomic_DNA"/>
</dbReference>
<dbReference type="SUPFAM" id="SSF49764">
    <property type="entry name" value="HSP20-like chaperones"/>
    <property type="match status" value="1"/>
</dbReference>
<feature type="domain" description="CS" evidence="1">
    <location>
        <begin position="3"/>
        <end position="53"/>
    </location>
</feature>
<dbReference type="InterPro" id="IPR007052">
    <property type="entry name" value="CS_dom"/>
</dbReference>
<dbReference type="InterPro" id="IPR008978">
    <property type="entry name" value="HSP20-like_chaperone"/>
</dbReference>
<evidence type="ECO:0000313" key="3">
    <source>
        <dbReference type="EMBL" id="CAF4628764.1"/>
    </source>
</evidence>
<feature type="non-terminal residue" evidence="2">
    <location>
        <position position="53"/>
    </location>
</feature>
<gene>
    <name evidence="2" type="ORF">BYL167_LOCUS35959</name>
    <name evidence="3" type="ORF">GIL414_LOCUS40114</name>
</gene>
<dbReference type="AlphaFoldDB" id="A0A8S2XGW7"/>